<gene>
    <name evidence="5" type="ORF">HOLleu_24425</name>
</gene>
<dbReference type="CDD" id="cd00087">
    <property type="entry name" value="FReD"/>
    <property type="match status" value="1"/>
</dbReference>
<feature type="signal peptide" evidence="2">
    <location>
        <begin position="1"/>
        <end position="27"/>
    </location>
</feature>
<comment type="caution">
    <text evidence="1">Lacks conserved residue(s) required for the propagation of feature annotation.</text>
</comment>
<dbReference type="PANTHER" id="PTHR19143">
    <property type="entry name" value="FIBRINOGEN/TENASCIN/ANGIOPOEITIN"/>
    <property type="match status" value="1"/>
</dbReference>
<dbReference type="InterPro" id="IPR036056">
    <property type="entry name" value="Fibrinogen-like_C"/>
</dbReference>
<dbReference type="PANTHER" id="PTHR19143:SF459">
    <property type="entry name" value="FIBRINOGEN C-TERMINAL DOMAIN-CONTAINING PROTEIN"/>
    <property type="match status" value="1"/>
</dbReference>
<comment type="caution">
    <text evidence="5">The sequence shown here is derived from an EMBL/GenBank/DDBJ whole genome shotgun (WGS) entry which is preliminary data.</text>
</comment>
<evidence type="ECO:0000256" key="2">
    <source>
        <dbReference type="SAM" id="SignalP"/>
    </source>
</evidence>
<dbReference type="Proteomes" id="UP001152320">
    <property type="component" value="Chromosome 11"/>
</dbReference>
<evidence type="ECO:0000313" key="5">
    <source>
        <dbReference type="EMBL" id="KAJ8034017.1"/>
    </source>
</evidence>
<dbReference type="SUPFAM" id="SSF56496">
    <property type="entry name" value="Fibrinogen C-terminal domain-like"/>
    <property type="match status" value="2"/>
</dbReference>
<dbReference type="Pfam" id="PF12714">
    <property type="entry name" value="TILa"/>
    <property type="match status" value="1"/>
</dbReference>
<dbReference type="InterPro" id="IPR000742">
    <property type="entry name" value="EGF"/>
</dbReference>
<proteinExistence type="predicted"/>
<organism evidence="5 6">
    <name type="scientific">Holothuria leucospilota</name>
    <name type="common">Black long sea cucumber</name>
    <name type="synonym">Mertensiothuria leucospilota</name>
    <dbReference type="NCBI Taxonomy" id="206669"/>
    <lineage>
        <taxon>Eukaryota</taxon>
        <taxon>Metazoa</taxon>
        <taxon>Echinodermata</taxon>
        <taxon>Eleutherozoa</taxon>
        <taxon>Echinozoa</taxon>
        <taxon>Holothuroidea</taxon>
        <taxon>Aspidochirotacea</taxon>
        <taxon>Aspidochirotida</taxon>
        <taxon>Holothuriidae</taxon>
        <taxon>Holothuria</taxon>
    </lineage>
</organism>
<keyword evidence="6" id="KW-1185">Reference proteome</keyword>
<dbReference type="InterPro" id="IPR050373">
    <property type="entry name" value="Fibrinogen_C-term_domain"/>
</dbReference>
<feature type="domain" description="Fibrinogen C-terminal" evidence="4">
    <location>
        <begin position="283"/>
        <end position="532"/>
    </location>
</feature>
<dbReference type="InterPro" id="IPR002181">
    <property type="entry name" value="Fibrinogen_a/b/g_C_dom"/>
</dbReference>
<evidence type="ECO:0000256" key="1">
    <source>
        <dbReference type="PROSITE-ProRule" id="PRU00076"/>
    </source>
</evidence>
<dbReference type="PROSITE" id="PS50026">
    <property type="entry name" value="EGF_3"/>
    <property type="match status" value="1"/>
</dbReference>
<dbReference type="GO" id="GO:0005615">
    <property type="term" value="C:extracellular space"/>
    <property type="evidence" value="ECO:0007669"/>
    <property type="project" value="TreeGrafter"/>
</dbReference>
<dbReference type="Pfam" id="PF00147">
    <property type="entry name" value="Fibrinogen_C"/>
    <property type="match status" value="2"/>
</dbReference>
<keyword evidence="1" id="KW-0245">EGF-like domain</keyword>
<evidence type="ECO:0000259" key="3">
    <source>
        <dbReference type="PROSITE" id="PS50026"/>
    </source>
</evidence>
<evidence type="ECO:0000313" key="6">
    <source>
        <dbReference type="Proteomes" id="UP001152320"/>
    </source>
</evidence>
<dbReference type="PROSITE" id="PS51406">
    <property type="entry name" value="FIBRINOGEN_C_2"/>
    <property type="match status" value="2"/>
</dbReference>
<accession>A0A9Q1H3J1</accession>
<protein>
    <submittedName>
        <fullName evidence="5">Ficolin-1</fullName>
    </submittedName>
</protein>
<feature type="domain" description="EGF-like" evidence="3">
    <location>
        <begin position="247"/>
        <end position="286"/>
    </location>
</feature>
<keyword evidence="2" id="KW-0732">Signal</keyword>
<dbReference type="InterPro" id="IPR025615">
    <property type="entry name" value="TILa_dom"/>
</dbReference>
<dbReference type="AlphaFoldDB" id="A0A9Q1H3J1"/>
<sequence length="532" mass="61185">MYQLVHVYKGVLLHLSTCLLITEVTSTEGGSSYFFYQQPEYPRDCKEARDQCASDNFSGVYTIKPDGYLKPFEVYCDNDFSSGGWTVIQRRTDVSLTFQRVWEDYKSGFGFLGSEFWIGHDKLSYLTNQAAYELRIDLMFSNGSFFYITYKSFRISDEWSDYAIVSADEFRSNWSCIISLCPQDTTRDSCACQNLCTDPIGQTDCYTTCAEICEPKGCLVPETNSFIANGESVINAECTRNCTCVDNQLLCNTDYECSADASCKVKDETRKCYCNEGFEGDGETCNSIFRDCYEVYQAGHMTDGIYTIMPTDWPGTSFNVFCNMSFGDGGWTVFQRRIDGVTDFYRDWAEYKDGFGTLNQGNDFWLGNEKLHYLTDQKDYILRVDVVHSSDRLYYEEYRTLKIGDESTKYRLSYVSGNSRNTNDYWLKYNNGAQFSTRDQDNDGCSYHDCAEGHKGGWWYSTAVYTNWCTECYYSYRYCYYFQTRTSCNNLCTASNLNGRSNGGNGENLIYWTSSGNDCNHKFAEMKIRPIS</sequence>
<dbReference type="NCBIfam" id="NF040941">
    <property type="entry name" value="GGGWT_bact"/>
    <property type="match status" value="2"/>
</dbReference>
<name>A0A9Q1H3J1_HOLLE</name>
<dbReference type="Gene3D" id="3.90.215.10">
    <property type="entry name" value="Gamma Fibrinogen, chain A, domain 1"/>
    <property type="match status" value="2"/>
</dbReference>
<reference evidence="5" key="1">
    <citation type="submission" date="2021-10" db="EMBL/GenBank/DDBJ databases">
        <title>Tropical sea cucumber genome reveals ecological adaptation and Cuvierian tubules defense mechanism.</title>
        <authorList>
            <person name="Chen T."/>
        </authorList>
    </citation>
    <scope>NUCLEOTIDE SEQUENCE</scope>
    <source>
        <strain evidence="5">Nanhai2018</strain>
        <tissue evidence="5">Muscle</tissue>
    </source>
</reference>
<dbReference type="PROSITE" id="PS01186">
    <property type="entry name" value="EGF_2"/>
    <property type="match status" value="1"/>
</dbReference>
<dbReference type="EMBL" id="JAIZAY010000011">
    <property type="protein sequence ID" value="KAJ8034017.1"/>
    <property type="molecule type" value="Genomic_DNA"/>
</dbReference>
<dbReference type="SMART" id="SM00186">
    <property type="entry name" value="FBG"/>
    <property type="match status" value="2"/>
</dbReference>
<feature type="domain" description="Fibrinogen C-terminal" evidence="4">
    <location>
        <begin position="36"/>
        <end position="162"/>
    </location>
</feature>
<feature type="chain" id="PRO_5040238235" evidence="2">
    <location>
        <begin position="28"/>
        <end position="532"/>
    </location>
</feature>
<dbReference type="InterPro" id="IPR014716">
    <property type="entry name" value="Fibrinogen_a/b/g_C_1"/>
</dbReference>
<dbReference type="OrthoDB" id="7250310at2759"/>
<evidence type="ECO:0000259" key="4">
    <source>
        <dbReference type="PROSITE" id="PS51406"/>
    </source>
</evidence>